<sequence>MENYTDFSSDSNGVFTDFLHFEDDEHLEDMSSITQVCVDGDDGEDVNIEIDTAEEGEPQPALGNDKTFAEPTVCAPNENGGDLLEGLKSSSSSIVKNELGECAVTVSEGFNCTFAGCARTYSTAGNLKTHEKTHRGEYTFVCDESGCGKRFLTSYSLKIHVRVHTNEKPYECDKPGCEKSFNTIYRLRAHKRLHTGETFKCEEGTCTKYFTTLSDLRKHIRTHTGERPYVCNENGCGKAFAASHHLKSHNRVHTGDKPYECTQDGCLKAFTSVNGLKSHISRHEREHEKEKNRSQSEKQTNQQSSSTQTPVVREKLGTEVLQKTLLVSPGTTLVRTTVKPDSTAKAGLVQGLLQPVIPMEPSLPVQPQQPQTVSVVDSISETSTVAGETVAILPASLTLPGMPILRAAEVTPPAPTVISVLPSGEVNTGGSSGVAATVQNVPLMSSMCGGGGAAAAASGGDCSILLQTQDGSIIQIPTQMLMQNPCLLNALTTGVSQPGGEAHQQKDDPVNCVLPATGVTQLNGGSNVTPPSSSKGMPAESGGTPSSTPSTPQLLVVNQSAMAVSPSQQLAYPAGSASTSTGLSKAPQQPATSSQASGMAQSSSGAESGNQPVAPISILTPSANTSVEKVGQMSHSEASSSSVAAVGTAAAATSTSLTTSILAPSQTSLISTNPASAPTSNIPTTTLPVPQDGTLTSAIASGIPVSIMPGASPESVVLNQLFVPVYSNTDKGPVIELVPLKPSS</sequence>
<gene>
    <name evidence="8" type="ORF">PoB_006956700</name>
</gene>
<dbReference type="Gene3D" id="3.30.160.60">
    <property type="entry name" value="Classic Zinc Finger"/>
    <property type="match status" value="6"/>
</dbReference>
<feature type="compositionally biased region" description="Low complexity" evidence="6">
    <location>
        <begin position="297"/>
        <end position="309"/>
    </location>
</feature>
<feature type="domain" description="C2H2-type" evidence="7">
    <location>
        <begin position="199"/>
        <end position="228"/>
    </location>
</feature>
<keyword evidence="9" id="KW-1185">Reference proteome</keyword>
<dbReference type="FunFam" id="3.30.160.60:FF:000125">
    <property type="entry name" value="Putative zinc finger protein 143"/>
    <property type="match status" value="2"/>
</dbReference>
<keyword evidence="1" id="KW-0479">Metal-binding</keyword>
<dbReference type="SUPFAM" id="SSF57667">
    <property type="entry name" value="beta-beta-alpha zinc fingers"/>
    <property type="match status" value="3"/>
</dbReference>
<feature type="region of interest" description="Disordered" evidence="6">
    <location>
        <begin position="572"/>
        <end position="617"/>
    </location>
</feature>
<dbReference type="GO" id="GO:0008270">
    <property type="term" value="F:zinc ion binding"/>
    <property type="evidence" value="ECO:0007669"/>
    <property type="project" value="UniProtKB-KW"/>
</dbReference>
<evidence type="ECO:0000313" key="8">
    <source>
        <dbReference type="EMBL" id="GFO43062.1"/>
    </source>
</evidence>
<dbReference type="PANTHER" id="PTHR46179:SF25">
    <property type="entry name" value="METAL RESPONSE ELEMENT-BINDING TRANSCRIPTION FACTOR-1, ISOFORM C"/>
    <property type="match status" value="1"/>
</dbReference>
<reference evidence="8 9" key="1">
    <citation type="journal article" date="2021" name="Elife">
        <title>Chloroplast acquisition without the gene transfer in kleptoplastic sea slugs, Plakobranchus ocellatus.</title>
        <authorList>
            <person name="Maeda T."/>
            <person name="Takahashi S."/>
            <person name="Yoshida T."/>
            <person name="Shimamura S."/>
            <person name="Takaki Y."/>
            <person name="Nagai Y."/>
            <person name="Toyoda A."/>
            <person name="Suzuki Y."/>
            <person name="Arimoto A."/>
            <person name="Ishii H."/>
            <person name="Satoh N."/>
            <person name="Nishiyama T."/>
            <person name="Hasebe M."/>
            <person name="Maruyama T."/>
            <person name="Minagawa J."/>
            <person name="Obokata J."/>
            <person name="Shigenobu S."/>
        </authorList>
    </citation>
    <scope>NUCLEOTIDE SEQUENCE [LARGE SCALE GENOMIC DNA]</scope>
</reference>
<feature type="domain" description="C2H2-type" evidence="7">
    <location>
        <begin position="110"/>
        <end position="139"/>
    </location>
</feature>
<feature type="domain" description="C2H2-type" evidence="7">
    <location>
        <begin position="170"/>
        <end position="199"/>
    </location>
</feature>
<evidence type="ECO:0000256" key="2">
    <source>
        <dbReference type="ARBA" id="ARBA00022737"/>
    </source>
</evidence>
<proteinExistence type="predicted"/>
<name>A0AAV4DFP0_9GAST</name>
<comment type="caution">
    <text evidence="8">The sequence shown here is derived from an EMBL/GenBank/DDBJ whole genome shotgun (WGS) entry which is preliminary data.</text>
</comment>
<dbReference type="InterPro" id="IPR036236">
    <property type="entry name" value="Znf_C2H2_sf"/>
</dbReference>
<evidence type="ECO:0000313" key="9">
    <source>
        <dbReference type="Proteomes" id="UP000735302"/>
    </source>
</evidence>
<evidence type="ECO:0000256" key="4">
    <source>
        <dbReference type="ARBA" id="ARBA00022833"/>
    </source>
</evidence>
<dbReference type="GO" id="GO:0005634">
    <property type="term" value="C:nucleus"/>
    <property type="evidence" value="ECO:0007669"/>
    <property type="project" value="TreeGrafter"/>
</dbReference>
<dbReference type="PROSITE" id="PS00028">
    <property type="entry name" value="ZINC_FINGER_C2H2_1"/>
    <property type="match status" value="6"/>
</dbReference>
<evidence type="ECO:0000256" key="1">
    <source>
        <dbReference type="ARBA" id="ARBA00022723"/>
    </source>
</evidence>
<evidence type="ECO:0000256" key="5">
    <source>
        <dbReference type="PROSITE-ProRule" id="PRU00042"/>
    </source>
</evidence>
<dbReference type="InterPro" id="IPR013087">
    <property type="entry name" value="Znf_C2H2_type"/>
</dbReference>
<feature type="compositionally biased region" description="Polar residues" evidence="6">
    <location>
        <begin position="572"/>
        <end position="592"/>
    </location>
</feature>
<evidence type="ECO:0000256" key="3">
    <source>
        <dbReference type="ARBA" id="ARBA00022771"/>
    </source>
</evidence>
<dbReference type="AlphaFoldDB" id="A0AAV4DFP0"/>
<feature type="domain" description="C2H2-type" evidence="7">
    <location>
        <begin position="259"/>
        <end position="288"/>
    </location>
</feature>
<feature type="region of interest" description="Disordered" evidence="6">
    <location>
        <begin position="277"/>
        <end position="314"/>
    </location>
</feature>
<dbReference type="PROSITE" id="PS50157">
    <property type="entry name" value="ZINC_FINGER_C2H2_2"/>
    <property type="match status" value="6"/>
</dbReference>
<feature type="compositionally biased region" description="Low complexity" evidence="6">
    <location>
        <begin position="593"/>
        <end position="609"/>
    </location>
</feature>
<feature type="compositionally biased region" description="Basic and acidic residues" evidence="6">
    <location>
        <begin position="281"/>
        <end position="296"/>
    </location>
</feature>
<evidence type="ECO:0000259" key="7">
    <source>
        <dbReference type="PROSITE" id="PS50157"/>
    </source>
</evidence>
<dbReference type="Proteomes" id="UP000735302">
    <property type="component" value="Unassembled WGS sequence"/>
</dbReference>
<organism evidence="8 9">
    <name type="scientific">Plakobranchus ocellatus</name>
    <dbReference type="NCBI Taxonomy" id="259542"/>
    <lineage>
        <taxon>Eukaryota</taxon>
        <taxon>Metazoa</taxon>
        <taxon>Spiralia</taxon>
        <taxon>Lophotrochozoa</taxon>
        <taxon>Mollusca</taxon>
        <taxon>Gastropoda</taxon>
        <taxon>Heterobranchia</taxon>
        <taxon>Euthyneura</taxon>
        <taxon>Panpulmonata</taxon>
        <taxon>Sacoglossa</taxon>
        <taxon>Placobranchoidea</taxon>
        <taxon>Plakobranchidae</taxon>
        <taxon>Plakobranchus</taxon>
    </lineage>
</organism>
<feature type="domain" description="C2H2-type" evidence="7">
    <location>
        <begin position="229"/>
        <end position="258"/>
    </location>
</feature>
<feature type="region of interest" description="Disordered" evidence="6">
    <location>
        <begin position="496"/>
        <end position="552"/>
    </location>
</feature>
<dbReference type="SMART" id="SM00355">
    <property type="entry name" value="ZnF_C2H2"/>
    <property type="match status" value="6"/>
</dbReference>
<dbReference type="Pfam" id="PF00096">
    <property type="entry name" value="zf-C2H2"/>
    <property type="match status" value="3"/>
</dbReference>
<evidence type="ECO:0000256" key="6">
    <source>
        <dbReference type="SAM" id="MobiDB-lite"/>
    </source>
</evidence>
<feature type="compositionally biased region" description="Polar residues" evidence="6">
    <location>
        <begin position="518"/>
        <end position="535"/>
    </location>
</feature>
<dbReference type="FunFam" id="3.30.160.60:FF:000072">
    <property type="entry name" value="zinc finger protein 143 isoform X1"/>
    <property type="match status" value="1"/>
</dbReference>
<dbReference type="PANTHER" id="PTHR46179">
    <property type="entry name" value="ZINC FINGER PROTEIN"/>
    <property type="match status" value="1"/>
</dbReference>
<protein>
    <submittedName>
        <fullName evidence="8">Metal regulatory transcription factor-1</fullName>
    </submittedName>
</protein>
<keyword evidence="2" id="KW-0677">Repeat</keyword>
<keyword evidence="4" id="KW-0862">Zinc</keyword>
<accession>A0AAV4DFP0</accession>
<dbReference type="EMBL" id="BLXT01007853">
    <property type="protein sequence ID" value="GFO43062.1"/>
    <property type="molecule type" value="Genomic_DNA"/>
</dbReference>
<dbReference type="FunFam" id="3.30.160.60:FF:000349">
    <property type="entry name" value="metal regulatory transcription factor 1"/>
    <property type="match status" value="1"/>
</dbReference>
<feature type="domain" description="C2H2-type" evidence="7">
    <location>
        <begin position="140"/>
        <end position="169"/>
    </location>
</feature>
<dbReference type="GO" id="GO:0006357">
    <property type="term" value="P:regulation of transcription by RNA polymerase II"/>
    <property type="evidence" value="ECO:0007669"/>
    <property type="project" value="TreeGrafter"/>
</dbReference>
<dbReference type="InterPro" id="IPR051061">
    <property type="entry name" value="Zinc_finger_trans_reg"/>
</dbReference>
<keyword evidence="3 5" id="KW-0863">Zinc-finger</keyword>